<proteinExistence type="predicted"/>
<accession>A0A4Z0H1R0</accession>
<reference evidence="2 3" key="1">
    <citation type="submission" date="2019-03" db="EMBL/GenBank/DDBJ databases">
        <authorList>
            <person name="Gonzalez-Pimentel J.L."/>
        </authorList>
    </citation>
    <scope>NUCLEOTIDE SEQUENCE [LARGE SCALE GENOMIC DNA]</scope>
    <source>
        <strain evidence="2 3">JCM 31289</strain>
    </source>
</reference>
<keyword evidence="3" id="KW-1185">Reference proteome</keyword>
<organism evidence="2 3">
    <name type="scientific">Streptomyces palmae</name>
    <dbReference type="NCBI Taxonomy" id="1701085"/>
    <lineage>
        <taxon>Bacteria</taxon>
        <taxon>Bacillati</taxon>
        <taxon>Actinomycetota</taxon>
        <taxon>Actinomycetes</taxon>
        <taxon>Kitasatosporales</taxon>
        <taxon>Streptomycetaceae</taxon>
        <taxon>Streptomyces</taxon>
    </lineage>
</organism>
<gene>
    <name evidence="2" type="ORF">E4099_20265</name>
</gene>
<evidence type="ECO:0000313" key="3">
    <source>
        <dbReference type="Proteomes" id="UP000297948"/>
    </source>
</evidence>
<dbReference type="RefSeq" id="WP_135340517.1">
    <property type="nucleotide sequence ID" value="NZ_JBHLTX010000045.1"/>
</dbReference>
<protein>
    <submittedName>
        <fullName evidence="2">Uncharacterized protein</fullName>
    </submittedName>
</protein>
<dbReference type="Proteomes" id="UP000297948">
    <property type="component" value="Unassembled WGS sequence"/>
</dbReference>
<dbReference type="AlphaFoldDB" id="A0A4Z0H1R0"/>
<evidence type="ECO:0000313" key="2">
    <source>
        <dbReference type="EMBL" id="TGB03017.1"/>
    </source>
</evidence>
<dbReference type="EMBL" id="SRID01000204">
    <property type="protein sequence ID" value="TGB03017.1"/>
    <property type="molecule type" value="Genomic_DNA"/>
</dbReference>
<sequence length="92" mass="10143">MELRFVGIDPNTGGEGSPSVWVEEESADLVVQGEEADELLQTLVRETEWVAGHTTGIPAHERVIRIPARMVPILREACDAAERAAAEHRDVR</sequence>
<name>A0A4Z0H1R0_9ACTN</name>
<dbReference type="OrthoDB" id="3214245at2"/>
<comment type="caution">
    <text evidence="2">The sequence shown here is derived from an EMBL/GenBank/DDBJ whole genome shotgun (WGS) entry which is preliminary data.</text>
</comment>
<evidence type="ECO:0000256" key="1">
    <source>
        <dbReference type="SAM" id="MobiDB-lite"/>
    </source>
</evidence>
<feature type="region of interest" description="Disordered" evidence="1">
    <location>
        <begin position="1"/>
        <end position="20"/>
    </location>
</feature>